<dbReference type="InterPro" id="IPR000504">
    <property type="entry name" value="RRM_dom"/>
</dbReference>
<feature type="domain" description="RRM" evidence="4">
    <location>
        <begin position="42"/>
        <end position="120"/>
    </location>
</feature>
<organism evidence="5 6">
    <name type="scientific">Taxus chinensis</name>
    <name type="common">Chinese yew</name>
    <name type="synonym">Taxus wallichiana var. chinensis</name>
    <dbReference type="NCBI Taxonomy" id="29808"/>
    <lineage>
        <taxon>Eukaryota</taxon>
        <taxon>Viridiplantae</taxon>
        <taxon>Streptophyta</taxon>
        <taxon>Embryophyta</taxon>
        <taxon>Tracheophyta</taxon>
        <taxon>Spermatophyta</taxon>
        <taxon>Pinopsida</taxon>
        <taxon>Pinidae</taxon>
        <taxon>Conifers II</taxon>
        <taxon>Cupressales</taxon>
        <taxon>Taxaceae</taxon>
        <taxon>Taxus</taxon>
    </lineage>
</organism>
<keyword evidence="6" id="KW-1185">Reference proteome</keyword>
<name>A0AA38GG54_TAXCH</name>
<dbReference type="SMART" id="SM00360">
    <property type="entry name" value="RRM"/>
    <property type="match status" value="2"/>
</dbReference>
<dbReference type="PANTHER" id="PTHR48025:SF1">
    <property type="entry name" value="RRM DOMAIN-CONTAINING PROTEIN"/>
    <property type="match status" value="1"/>
</dbReference>
<sequence length="217" mass="23650">EGFPLAAEEEEEQVLFSESDLAPTEDTQESESLAESEPPAGTKVYVGNLPYSCDSAELAGLIQEHGSAEVVEVIYDRNTGRSRGFAFVTMSSLEDANAVVGNLDGFELNGRALRVNFPEKPRTRERPLYANSVDSEHKVFIGNLAWSVNEEMLSEVFSEHGNVLNAKVLYDETGRSRGFGFVSFSSQSEVEAAVGSLNGMDLEGRSMRVDVAVGRRS</sequence>
<evidence type="ECO:0000256" key="2">
    <source>
        <dbReference type="PROSITE-ProRule" id="PRU00176"/>
    </source>
</evidence>
<evidence type="ECO:0000259" key="4">
    <source>
        <dbReference type="PROSITE" id="PS50102"/>
    </source>
</evidence>
<dbReference type="PROSITE" id="PS50102">
    <property type="entry name" value="RRM"/>
    <property type="match status" value="2"/>
</dbReference>
<dbReference type="SUPFAM" id="SSF54928">
    <property type="entry name" value="RNA-binding domain, RBD"/>
    <property type="match status" value="2"/>
</dbReference>
<dbReference type="InterPro" id="IPR012677">
    <property type="entry name" value="Nucleotide-bd_a/b_plait_sf"/>
</dbReference>
<feature type="region of interest" description="Disordered" evidence="3">
    <location>
        <begin position="1"/>
        <end position="41"/>
    </location>
</feature>
<evidence type="ECO:0000313" key="5">
    <source>
        <dbReference type="EMBL" id="KAH9320908.1"/>
    </source>
</evidence>
<gene>
    <name evidence="5" type="ORF">KI387_015547</name>
</gene>
<evidence type="ECO:0000256" key="3">
    <source>
        <dbReference type="SAM" id="MobiDB-lite"/>
    </source>
</evidence>
<accession>A0AA38GG54</accession>
<reference evidence="5 6" key="1">
    <citation type="journal article" date="2021" name="Nat. Plants">
        <title>The Taxus genome provides insights into paclitaxel biosynthesis.</title>
        <authorList>
            <person name="Xiong X."/>
            <person name="Gou J."/>
            <person name="Liao Q."/>
            <person name="Li Y."/>
            <person name="Zhou Q."/>
            <person name="Bi G."/>
            <person name="Li C."/>
            <person name="Du R."/>
            <person name="Wang X."/>
            <person name="Sun T."/>
            <person name="Guo L."/>
            <person name="Liang H."/>
            <person name="Lu P."/>
            <person name="Wu Y."/>
            <person name="Zhang Z."/>
            <person name="Ro D.K."/>
            <person name="Shang Y."/>
            <person name="Huang S."/>
            <person name="Yan J."/>
        </authorList>
    </citation>
    <scope>NUCLEOTIDE SEQUENCE [LARGE SCALE GENOMIC DNA]</scope>
    <source>
        <strain evidence="5">Ta-2019</strain>
    </source>
</reference>
<evidence type="ECO:0000256" key="1">
    <source>
        <dbReference type="ARBA" id="ARBA00022884"/>
    </source>
</evidence>
<feature type="domain" description="RRM" evidence="4">
    <location>
        <begin position="137"/>
        <end position="214"/>
    </location>
</feature>
<feature type="non-terminal residue" evidence="5">
    <location>
        <position position="1"/>
    </location>
</feature>
<dbReference type="InterPro" id="IPR050502">
    <property type="entry name" value="Euk_RNA-bind_prot"/>
</dbReference>
<dbReference type="Gene3D" id="3.30.70.330">
    <property type="match status" value="2"/>
</dbReference>
<comment type="caution">
    <text evidence="5">The sequence shown here is derived from an EMBL/GenBank/DDBJ whole genome shotgun (WGS) entry which is preliminary data.</text>
</comment>
<proteinExistence type="predicted"/>
<dbReference type="EMBL" id="JAHRHJ020000003">
    <property type="protein sequence ID" value="KAH9320908.1"/>
    <property type="molecule type" value="Genomic_DNA"/>
</dbReference>
<evidence type="ECO:0000313" key="6">
    <source>
        <dbReference type="Proteomes" id="UP000824469"/>
    </source>
</evidence>
<dbReference type="OMA" id="EDCNIII"/>
<dbReference type="Pfam" id="PF00076">
    <property type="entry name" value="RRM_1"/>
    <property type="match status" value="2"/>
</dbReference>
<dbReference type="AlphaFoldDB" id="A0AA38GG54"/>
<dbReference type="GO" id="GO:0009535">
    <property type="term" value="C:chloroplast thylakoid membrane"/>
    <property type="evidence" value="ECO:0007669"/>
    <property type="project" value="TreeGrafter"/>
</dbReference>
<keyword evidence="1 2" id="KW-0694">RNA-binding</keyword>
<dbReference type="GO" id="GO:1901259">
    <property type="term" value="P:chloroplast rRNA processing"/>
    <property type="evidence" value="ECO:0007669"/>
    <property type="project" value="TreeGrafter"/>
</dbReference>
<dbReference type="PANTHER" id="PTHR48025">
    <property type="entry name" value="OS02G0815200 PROTEIN"/>
    <property type="match status" value="1"/>
</dbReference>
<dbReference type="InterPro" id="IPR035979">
    <property type="entry name" value="RBD_domain_sf"/>
</dbReference>
<dbReference type="GO" id="GO:0003729">
    <property type="term" value="F:mRNA binding"/>
    <property type="evidence" value="ECO:0007669"/>
    <property type="project" value="TreeGrafter"/>
</dbReference>
<protein>
    <recommendedName>
        <fullName evidence="4">RRM domain-containing protein</fullName>
    </recommendedName>
</protein>
<dbReference type="Proteomes" id="UP000824469">
    <property type="component" value="Unassembled WGS sequence"/>
</dbReference>